<dbReference type="PROSITE" id="PS51424">
    <property type="entry name" value="ROC"/>
    <property type="match status" value="1"/>
</dbReference>
<dbReference type="InterPro" id="IPR011029">
    <property type="entry name" value="DEATH-like_dom_sf"/>
</dbReference>
<dbReference type="PROSITE" id="PS00108">
    <property type="entry name" value="PROTEIN_KINASE_ST"/>
    <property type="match status" value="1"/>
</dbReference>
<dbReference type="Pfam" id="PF00069">
    <property type="entry name" value="Pkinase"/>
    <property type="match status" value="1"/>
</dbReference>
<dbReference type="SUPFAM" id="SSF52540">
    <property type="entry name" value="P-loop containing nucleoside triphosphate hydrolases"/>
    <property type="match status" value="1"/>
</dbReference>
<dbReference type="RefSeq" id="XP_006823401.1">
    <property type="nucleotide sequence ID" value="XM_006823338.1"/>
</dbReference>
<dbReference type="InterPro" id="IPR017441">
    <property type="entry name" value="Protein_kinase_ATP_BS"/>
</dbReference>
<evidence type="ECO:0000256" key="10">
    <source>
        <dbReference type="SAM" id="MobiDB-lite"/>
    </source>
</evidence>
<dbReference type="PROSITE" id="PS50088">
    <property type="entry name" value="ANK_REPEAT"/>
    <property type="match status" value="7"/>
</dbReference>
<feature type="repeat" description="ANK" evidence="8">
    <location>
        <begin position="386"/>
        <end position="418"/>
    </location>
</feature>
<dbReference type="Proteomes" id="UP000694865">
    <property type="component" value="Unplaced"/>
</dbReference>
<dbReference type="Gene3D" id="1.10.510.10">
    <property type="entry name" value="Transferase(Phosphotransferase) domain 1"/>
    <property type="match status" value="1"/>
</dbReference>
<evidence type="ECO:0000256" key="8">
    <source>
        <dbReference type="PROSITE-ProRule" id="PRU00023"/>
    </source>
</evidence>
<feature type="binding site" evidence="9">
    <location>
        <position position="47"/>
    </location>
    <ligand>
        <name>ATP</name>
        <dbReference type="ChEBI" id="CHEBI:30616"/>
    </ligand>
</feature>
<feature type="compositionally biased region" description="Polar residues" evidence="10">
    <location>
        <begin position="1337"/>
        <end position="1348"/>
    </location>
</feature>
<dbReference type="Gene3D" id="1.25.40.20">
    <property type="entry name" value="Ankyrin repeat-containing domain"/>
    <property type="match status" value="2"/>
</dbReference>
<keyword evidence="2" id="KW-0723">Serine/threonine-protein kinase</keyword>
<keyword evidence="3" id="KW-0808">Transferase</keyword>
<dbReference type="PROSITE" id="PS50297">
    <property type="entry name" value="ANK_REP_REGION"/>
    <property type="match status" value="5"/>
</dbReference>
<evidence type="ECO:0000259" key="11">
    <source>
        <dbReference type="PROSITE" id="PS50011"/>
    </source>
</evidence>
<dbReference type="InterPro" id="IPR020859">
    <property type="entry name" value="ROC"/>
</dbReference>
<evidence type="ECO:0000313" key="15">
    <source>
        <dbReference type="RefSeq" id="XP_006823401.1"/>
    </source>
</evidence>
<evidence type="ECO:0000259" key="12">
    <source>
        <dbReference type="PROSITE" id="PS50017"/>
    </source>
</evidence>
<dbReference type="SMART" id="SM00248">
    <property type="entry name" value="ANK"/>
    <property type="match status" value="8"/>
</dbReference>
<dbReference type="Gene3D" id="3.40.50.300">
    <property type="entry name" value="P-loop containing nucleotide triphosphate hydrolases"/>
    <property type="match status" value="1"/>
</dbReference>
<dbReference type="PROSITE" id="PS50011">
    <property type="entry name" value="PROTEIN_KINASE_DOM"/>
    <property type="match status" value="1"/>
</dbReference>
<keyword evidence="8" id="KW-0040">ANK repeat</keyword>
<proteinExistence type="predicted"/>
<dbReference type="PANTHER" id="PTHR24342:SF14">
    <property type="entry name" value="DEATH-ASSOCIATED PROTEIN KINASE DAPK-1"/>
    <property type="match status" value="1"/>
</dbReference>
<feature type="domain" description="Roc" evidence="13">
    <location>
        <begin position="689"/>
        <end position="930"/>
    </location>
</feature>
<dbReference type="InterPro" id="IPR011009">
    <property type="entry name" value="Kinase-like_dom_sf"/>
</dbReference>
<feature type="repeat" description="ANK" evidence="8">
    <location>
        <begin position="452"/>
        <end position="484"/>
    </location>
</feature>
<evidence type="ECO:0000256" key="6">
    <source>
        <dbReference type="ARBA" id="ARBA00022777"/>
    </source>
</evidence>
<keyword evidence="7 9" id="KW-0067">ATP-binding</keyword>
<evidence type="ECO:0000256" key="7">
    <source>
        <dbReference type="ARBA" id="ARBA00022840"/>
    </source>
</evidence>
<feature type="repeat" description="ANK" evidence="8">
    <location>
        <begin position="551"/>
        <end position="583"/>
    </location>
</feature>
<reference evidence="15" key="1">
    <citation type="submission" date="2025-08" db="UniProtKB">
        <authorList>
            <consortium name="RefSeq"/>
        </authorList>
    </citation>
    <scope>IDENTIFICATION</scope>
    <source>
        <tissue evidence="15">Testes</tissue>
    </source>
</reference>
<evidence type="ECO:0000256" key="2">
    <source>
        <dbReference type="ARBA" id="ARBA00022527"/>
    </source>
</evidence>
<sequence>MATLFKNEPLERFYDIGEEIGSGQFATVKRVTNKTTAIEYAGKFVKKKKMASSRRGAKKEDIVREVEILSEMKHRNVISLHEVYETPTEVVLILELVSGGELFEFLAEKDHVCEEEAAKFTRQMLEGVKHLHEKNIVHLDLKPENVMLLNRNSQNIKLIDFGLSRRIVEGTEIRDMIGTPEFVAPEVVNYEALGLYTDMWAVGVITYILLSGASPFLGDNQQETYENIVAVDYEFDDQYFSKTSEFAKDFIEKLFVKDARKRATVTECLNHPWIKPCTEREQASRRISMVNIMNLRSFNARKKWKQSLRIVSLCNRLSKNYRLRNSMNGSTTQTLDLEKSSTDLIDEEESFVLMAVFHAIEDGNFVGIKELVESLTSFDPDQKNKHGETAIHLAAGNGHLEILQYLKERGATMSFKDKHGDNAVYWAARQGHSKAIKYLHESCVPTNEQNRSGETPLHIAGRYGQADAVEMLCSLGVDTDVQDKDGETTLHCAAWHGYTSIVQSLCNASCKPNIQNKDGETPLLCAAVRGHLEIVHLLTEAGALLDETDKHGQCALHLSVRRAHHHVVQYLCDARCNLDIQDKYGETAFHTACRDGNIQIIQMLYQGGCNVDLSNKHGVTPLMLAARHGHLEAVRYLCFVGANIEAKNEDGLTAEQVTVIEQQEEISQLLSKLRTEKSRDLYVQQLAATPSYINRVKLMLLGHSGTGKTTLIDTLKCGYFRGLFRLSKSNLSMIGRSSPKKYINKGGQRPASEQRRVSSNNNSVDYISTKGIDVQVLNIPGSGELSVWEFGGREQYHTAYTHFVGDPSAIYGIAINLEDPYEVKYNQVCYWMNLLKSRLPLTEPIGYCGKFLSQMKVIIIGTHADVVNCPRTATGEYVSGEGNVVLYQVKKIYGKQFDICEMMFVVDAHASSSREMKLLRTYLANVKNAIIKAEGCITSLFDIVLSMLPTWRKTFSSFPVMSWQQFVECVHKQINPLAGEGHINEILHQLQCMGEVQCFDGEVLREVIVIDVKWLCFSVIARLIRTEPSSPTLWEESTENGNYDVYGGIRMELADCNGAFPAGLFPRVQLCLRRNFQQESDTLDNELTLWQYGAKCIGGNMEGLVIFADNNESIYICVRGPNESKQACFIFMEDLSHLVDQVIAESYPGLLTTKYILSAAQLKVLSDKKPIDNLMITAFGPQEIFGALLDHKSEINNRNDDSVESFTDLLCFTSQTLGSSITFGADLHLSHLHPHTRRQLSMLLDPPDPMGRDWCLLALSLGLGEQLPNLDPTTCVSDGESPTDRILQEWSCRADSTIGILISKLSELGRQDAVQVVIKSAPLFKFMPKQHGMDDTPMSNSASSLASR</sequence>
<dbReference type="Gene3D" id="3.30.200.20">
    <property type="entry name" value="Phosphorylase Kinase, domain 1"/>
    <property type="match status" value="1"/>
</dbReference>
<dbReference type="SUPFAM" id="SSF47986">
    <property type="entry name" value="DEATH domain"/>
    <property type="match status" value="1"/>
</dbReference>
<feature type="repeat" description="ANK" evidence="8">
    <location>
        <begin position="584"/>
        <end position="616"/>
    </location>
</feature>
<dbReference type="SMART" id="SM00220">
    <property type="entry name" value="S_TKc"/>
    <property type="match status" value="1"/>
</dbReference>
<keyword evidence="4" id="KW-0677">Repeat</keyword>
<dbReference type="SMART" id="SM00005">
    <property type="entry name" value="DEATH"/>
    <property type="match status" value="1"/>
</dbReference>
<evidence type="ECO:0000256" key="3">
    <source>
        <dbReference type="ARBA" id="ARBA00022679"/>
    </source>
</evidence>
<dbReference type="Pfam" id="PF12796">
    <property type="entry name" value="Ank_2"/>
    <property type="match status" value="2"/>
</dbReference>
<gene>
    <name evidence="15" type="primary">LOC100375842</name>
</gene>
<organism evidence="14 15">
    <name type="scientific">Saccoglossus kowalevskii</name>
    <name type="common">Acorn worm</name>
    <dbReference type="NCBI Taxonomy" id="10224"/>
    <lineage>
        <taxon>Eukaryota</taxon>
        <taxon>Metazoa</taxon>
        <taxon>Hemichordata</taxon>
        <taxon>Enteropneusta</taxon>
        <taxon>Harrimaniidae</taxon>
        <taxon>Saccoglossus</taxon>
    </lineage>
</organism>
<dbReference type="PANTHER" id="PTHR24342">
    <property type="entry name" value="SERINE/THREONINE-PROTEIN KINASE 17"/>
    <property type="match status" value="1"/>
</dbReference>
<evidence type="ECO:0000259" key="13">
    <source>
        <dbReference type="PROSITE" id="PS51424"/>
    </source>
</evidence>
<dbReference type="CDD" id="cd08782">
    <property type="entry name" value="Death_DAPK1"/>
    <property type="match status" value="1"/>
</dbReference>
<keyword evidence="6" id="KW-0418">Kinase</keyword>
<dbReference type="SUPFAM" id="SSF56112">
    <property type="entry name" value="Protein kinase-like (PK-like)"/>
    <property type="match status" value="1"/>
</dbReference>
<dbReference type="Gene3D" id="1.10.533.10">
    <property type="entry name" value="Death Domain, Fas"/>
    <property type="match status" value="1"/>
</dbReference>
<comment type="cofactor">
    <cofactor evidence="1">
        <name>Mg(2+)</name>
        <dbReference type="ChEBI" id="CHEBI:18420"/>
    </cofactor>
</comment>
<feature type="repeat" description="ANK" evidence="8">
    <location>
        <begin position="617"/>
        <end position="649"/>
    </location>
</feature>
<feature type="domain" description="Protein kinase" evidence="11">
    <location>
        <begin position="14"/>
        <end position="274"/>
    </location>
</feature>
<dbReference type="InterPro" id="IPR008271">
    <property type="entry name" value="Ser/Thr_kinase_AS"/>
</dbReference>
<evidence type="ECO:0000256" key="1">
    <source>
        <dbReference type="ARBA" id="ARBA00001946"/>
    </source>
</evidence>
<feature type="region of interest" description="Disordered" evidence="10">
    <location>
        <begin position="1329"/>
        <end position="1348"/>
    </location>
</feature>
<keyword evidence="14" id="KW-1185">Reference proteome</keyword>
<keyword evidence="5 9" id="KW-0547">Nucleotide-binding</keyword>
<dbReference type="Pfam" id="PF00023">
    <property type="entry name" value="Ank"/>
    <property type="match status" value="1"/>
</dbReference>
<dbReference type="InterPro" id="IPR002110">
    <property type="entry name" value="Ankyrin_rpt"/>
</dbReference>
<dbReference type="GeneID" id="100375842"/>
<dbReference type="SUPFAM" id="SSF48403">
    <property type="entry name" value="Ankyrin repeat"/>
    <property type="match status" value="1"/>
</dbReference>
<dbReference type="Pfam" id="PF13857">
    <property type="entry name" value="Ank_5"/>
    <property type="match status" value="1"/>
</dbReference>
<dbReference type="InterPro" id="IPR036770">
    <property type="entry name" value="Ankyrin_rpt-contain_sf"/>
</dbReference>
<dbReference type="PROSITE" id="PS50017">
    <property type="entry name" value="DEATH_DOMAIN"/>
    <property type="match status" value="1"/>
</dbReference>
<accession>A0ABM0MTR0</accession>
<evidence type="ECO:0000313" key="14">
    <source>
        <dbReference type="Proteomes" id="UP000694865"/>
    </source>
</evidence>
<feature type="domain" description="Death" evidence="12">
    <location>
        <begin position="1239"/>
        <end position="1321"/>
    </location>
</feature>
<dbReference type="PRINTS" id="PR00449">
    <property type="entry name" value="RASTRNSFRMNG"/>
</dbReference>
<evidence type="ECO:0000256" key="9">
    <source>
        <dbReference type="PROSITE-ProRule" id="PRU10141"/>
    </source>
</evidence>
<dbReference type="PROSITE" id="PS00107">
    <property type="entry name" value="PROTEIN_KINASE_ATP"/>
    <property type="match status" value="1"/>
</dbReference>
<evidence type="ECO:0000256" key="5">
    <source>
        <dbReference type="ARBA" id="ARBA00022741"/>
    </source>
</evidence>
<name>A0ABM0MTR0_SACKO</name>
<feature type="repeat" description="ANK" evidence="8">
    <location>
        <begin position="518"/>
        <end position="550"/>
    </location>
</feature>
<dbReference type="Pfam" id="PF00531">
    <property type="entry name" value="Death"/>
    <property type="match status" value="1"/>
</dbReference>
<dbReference type="InterPro" id="IPR027417">
    <property type="entry name" value="P-loop_NTPase"/>
</dbReference>
<evidence type="ECO:0000256" key="4">
    <source>
        <dbReference type="ARBA" id="ARBA00022737"/>
    </source>
</evidence>
<feature type="repeat" description="ANK" evidence="8">
    <location>
        <begin position="485"/>
        <end position="517"/>
    </location>
</feature>
<protein>
    <submittedName>
        <fullName evidence="15">Death-associated protein kinase 1-like</fullName>
    </submittedName>
</protein>
<dbReference type="InterPro" id="IPR000719">
    <property type="entry name" value="Prot_kinase_dom"/>
</dbReference>
<dbReference type="InterPro" id="IPR000488">
    <property type="entry name" value="Death_dom"/>
</dbReference>